<reference evidence="1" key="1">
    <citation type="submission" date="2022-10" db="EMBL/GenBank/DDBJ databases">
        <title>Tapping the CABI collections for fungal endophytes: first genome assemblies for Collariella, Neodidymelliopsis, Ascochyta clinopodiicola, Didymella pomorum, Didymosphaeria variabile, Neocosmospora piperis and Neocucurbitaria cava.</title>
        <authorList>
            <person name="Hill R."/>
        </authorList>
    </citation>
    <scope>NUCLEOTIDE SEQUENCE</scope>
    <source>
        <strain evidence="1">IMI 355091</strain>
    </source>
</reference>
<gene>
    <name evidence="1" type="ORF">N0V91_009346</name>
</gene>
<dbReference type="OrthoDB" id="5392447at2759"/>
<evidence type="ECO:0000313" key="1">
    <source>
        <dbReference type="EMBL" id="KAJ4399602.1"/>
    </source>
</evidence>
<name>A0A9W8Z5B4_9PLEO</name>
<proteinExistence type="predicted"/>
<evidence type="ECO:0000313" key="2">
    <source>
        <dbReference type="Proteomes" id="UP001140510"/>
    </source>
</evidence>
<sequence>MRTMRTKAPTLSCPRTNLKRLAERFAKKILGDMFTPCEIVDYCQEYRGRPREAIKTFQKFVEDRSEGKDEYLYDVKDDQPRGKTIGCSETGTVLKSGAYKGYMGL</sequence>
<accession>A0A9W8Z5B4</accession>
<dbReference type="Proteomes" id="UP001140510">
    <property type="component" value="Unassembled WGS sequence"/>
</dbReference>
<dbReference type="AlphaFoldDB" id="A0A9W8Z5B4"/>
<keyword evidence="2" id="KW-1185">Reference proteome</keyword>
<comment type="caution">
    <text evidence="1">The sequence shown here is derived from an EMBL/GenBank/DDBJ whole genome shotgun (WGS) entry which is preliminary data.</text>
</comment>
<dbReference type="EMBL" id="JAPEVA010000104">
    <property type="protein sequence ID" value="KAJ4399602.1"/>
    <property type="molecule type" value="Genomic_DNA"/>
</dbReference>
<protein>
    <submittedName>
        <fullName evidence="1">Uncharacterized protein</fullName>
    </submittedName>
</protein>
<organism evidence="1 2">
    <name type="scientific">Didymella pomorum</name>
    <dbReference type="NCBI Taxonomy" id="749634"/>
    <lineage>
        <taxon>Eukaryota</taxon>
        <taxon>Fungi</taxon>
        <taxon>Dikarya</taxon>
        <taxon>Ascomycota</taxon>
        <taxon>Pezizomycotina</taxon>
        <taxon>Dothideomycetes</taxon>
        <taxon>Pleosporomycetidae</taxon>
        <taxon>Pleosporales</taxon>
        <taxon>Pleosporineae</taxon>
        <taxon>Didymellaceae</taxon>
        <taxon>Didymella</taxon>
    </lineage>
</organism>